<proteinExistence type="predicted"/>
<accession>A0AAE6VR58</accession>
<evidence type="ECO:0000259" key="1">
    <source>
        <dbReference type="Pfam" id="PF06054"/>
    </source>
</evidence>
<name>A0AAE6VR58_AERME</name>
<geneLocation type="plasmid" evidence="3">
    <name>pmc64a</name>
</geneLocation>
<gene>
    <name evidence="2" type="ORF">GWI30_23235</name>
</gene>
<evidence type="ECO:0000313" key="3">
    <source>
        <dbReference type="Proteomes" id="UP000463871"/>
    </source>
</evidence>
<dbReference type="EMBL" id="CP047963">
    <property type="protein sequence ID" value="QHQ53763.1"/>
    <property type="molecule type" value="Genomic_DNA"/>
</dbReference>
<dbReference type="Pfam" id="PF06054">
    <property type="entry name" value="CoiA_nuc"/>
    <property type="match status" value="1"/>
</dbReference>
<keyword evidence="2" id="KW-0614">Plasmid</keyword>
<feature type="domain" description="Competence protein CoiA nuclease-like" evidence="1">
    <location>
        <begin position="33"/>
        <end position="117"/>
    </location>
</feature>
<sequence>MACCGAKAILKVSKLGTRFFAHHAIVYCSSATETEEHLLAKTLVCQAARAAGWSADTEVRGQTPAGEEWIADVLATKGHAKVAIEIQWSRQGTAESQRRQRRYAESGVRGLWLLRHPDLLVERDTPTFLLEVRADESTAVVRLPSSRHELRWLTQRNKGEGLHWNQTIPLEAFISGALSGALRFAPAIGQSLPVSLCATEIRCWRCQQATSTVQGLTVEISQRFAGHPDLHINLDELDNGDEPAPWVASVFPIALLKQHGIGVIKPRYSRTANERYLSNGCQHCDALQGRFFEHEEGRDAEDVCQYEVILTRELVEQLARHGNDEFMRWWFDAR</sequence>
<organism evidence="2 3">
    <name type="scientific">Aeromonas media</name>
    <dbReference type="NCBI Taxonomy" id="651"/>
    <lineage>
        <taxon>Bacteria</taxon>
        <taxon>Pseudomonadati</taxon>
        <taxon>Pseudomonadota</taxon>
        <taxon>Gammaproteobacteria</taxon>
        <taxon>Aeromonadales</taxon>
        <taxon>Aeromonadaceae</taxon>
        <taxon>Aeromonas</taxon>
    </lineage>
</organism>
<reference evidence="2 3" key="1">
    <citation type="submission" date="2020-01" db="EMBL/GenBank/DDBJ databases">
        <title>Complete genome of Aeromonas media MC64.</title>
        <authorList>
            <person name="Cao G."/>
            <person name="Fu J."/>
            <person name="Zhong C."/>
        </authorList>
    </citation>
    <scope>NUCLEOTIDE SEQUENCE [LARGE SCALE GENOMIC DNA]</scope>
    <source>
        <strain evidence="2 3">MC64</strain>
        <plasmid evidence="3">pmc64a</plasmid>
    </source>
</reference>
<dbReference type="InterPro" id="IPR010330">
    <property type="entry name" value="CoiA_nuc"/>
</dbReference>
<dbReference type="AlphaFoldDB" id="A0AAE6VR58"/>
<evidence type="ECO:0000313" key="2">
    <source>
        <dbReference type="EMBL" id="QHQ53763.1"/>
    </source>
</evidence>
<protein>
    <recommendedName>
        <fullName evidence="1">Competence protein CoiA nuclease-like domain-containing protein</fullName>
    </recommendedName>
</protein>
<dbReference type="Proteomes" id="UP000463871">
    <property type="component" value="Plasmid pMC64A"/>
</dbReference>